<evidence type="ECO:0000313" key="2">
    <source>
        <dbReference type="Proteomes" id="UP001497382"/>
    </source>
</evidence>
<gene>
    <name evidence="1" type="ORF">LARSCL_LOCUS4513</name>
</gene>
<name>A0AAV1ZC22_9ARAC</name>
<accession>A0AAV1ZC22</accession>
<comment type="caution">
    <text evidence="1">The sequence shown here is derived from an EMBL/GenBank/DDBJ whole genome shotgun (WGS) entry which is preliminary data.</text>
</comment>
<sequence>MTNRMEAKMAKSSRLIFVSVSLPQSREFA</sequence>
<proteinExistence type="predicted"/>
<protein>
    <submittedName>
        <fullName evidence="1">Uncharacterized protein</fullName>
    </submittedName>
</protein>
<reference evidence="1 2" key="1">
    <citation type="submission" date="2024-04" db="EMBL/GenBank/DDBJ databases">
        <authorList>
            <person name="Rising A."/>
            <person name="Reimegard J."/>
            <person name="Sonavane S."/>
            <person name="Akerstrom W."/>
            <person name="Nylinder S."/>
            <person name="Hedman E."/>
            <person name="Kallberg Y."/>
        </authorList>
    </citation>
    <scope>NUCLEOTIDE SEQUENCE [LARGE SCALE GENOMIC DNA]</scope>
</reference>
<keyword evidence="2" id="KW-1185">Reference proteome</keyword>
<organism evidence="1 2">
    <name type="scientific">Larinioides sclopetarius</name>
    <dbReference type="NCBI Taxonomy" id="280406"/>
    <lineage>
        <taxon>Eukaryota</taxon>
        <taxon>Metazoa</taxon>
        <taxon>Ecdysozoa</taxon>
        <taxon>Arthropoda</taxon>
        <taxon>Chelicerata</taxon>
        <taxon>Arachnida</taxon>
        <taxon>Araneae</taxon>
        <taxon>Araneomorphae</taxon>
        <taxon>Entelegynae</taxon>
        <taxon>Araneoidea</taxon>
        <taxon>Araneidae</taxon>
        <taxon>Larinioides</taxon>
    </lineage>
</organism>
<dbReference type="Proteomes" id="UP001497382">
    <property type="component" value="Unassembled WGS sequence"/>
</dbReference>
<dbReference type="EMBL" id="CAXIEN010000037">
    <property type="protein sequence ID" value="CAL1269005.1"/>
    <property type="molecule type" value="Genomic_DNA"/>
</dbReference>
<evidence type="ECO:0000313" key="1">
    <source>
        <dbReference type="EMBL" id="CAL1269005.1"/>
    </source>
</evidence>
<dbReference type="AlphaFoldDB" id="A0AAV1ZC22"/>